<proteinExistence type="predicted"/>
<keyword evidence="2" id="KW-1185">Reference proteome</keyword>
<protein>
    <submittedName>
        <fullName evidence="1">Uncharacterized protein</fullName>
    </submittedName>
</protein>
<sequence>MVRTQKNMQWSLYFVHRLTALLEKYELAETSDELIGDTKTALHDICSVQDPIEKSIEKKGHGQRITVVEHEIQQLRLELEARDHALQVDLVELEEIESSATDGTPLTTIEIVVTGYLLLGRVI</sequence>
<reference evidence="2" key="1">
    <citation type="journal article" date="2023" name="Proc. Natl. Acad. Sci. U.S.A.">
        <title>Genomic and structural basis for evolution of tropane alkaloid biosynthesis.</title>
        <authorList>
            <person name="Wanga Y.-J."/>
            <person name="Taina T."/>
            <person name="Yua J.-Y."/>
            <person name="Lia J."/>
            <person name="Xua B."/>
            <person name="Chenc J."/>
            <person name="D'Auriad J.C."/>
            <person name="Huanga J.-P."/>
            <person name="Huanga S.-X."/>
        </authorList>
    </citation>
    <scope>NUCLEOTIDE SEQUENCE [LARGE SCALE GENOMIC DNA]</scope>
    <source>
        <strain evidence="2">cv. KIB-2019</strain>
    </source>
</reference>
<name>A0A9Q1R4K3_9SOLA</name>
<accession>A0A9Q1R4K3</accession>
<gene>
    <name evidence="1" type="ORF">K7X08_026323</name>
</gene>
<dbReference type="Proteomes" id="UP001152561">
    <property type="component" value="Unassembled WGS sequence"/>
</dbReference>
<comment type="caution">
    <text evidence="1">The sequence shown here is derived from an EMBL/GenBank/DDBJ whole genome shotgun (WGS) entry which is preliminary data.</text>
</comment>
<evidence type="ECO:0000313" key="1">
    <source>
        <dbReference type="EMBL" id="KAJ8539934.1"/>
    </source>
</evidence>
<dbReference type="OrthoDB" id="1325352at2759"/>
<dbReference type="EMBL" id="JAJAGQ010000016">
    <property type="protein sequence ID" value="KAJ8539934.1"/>
    <property type="molecule type" value="Genomic_DNA"/>
</dbReference>
<organism evidence="1 2">
    <name type="scientific">Anisodus acutangulus</name>
    <dbReference type="NCBI Taxonomy" id="402998"/>
    <lineage>
        <taxon>Eukaryota</taxon>
        <taxon>Viridiplantae</taxon>
        <taxon>Streptophyta</taxon>
        <taxon>Embryophyta</taxon>
        <taxon>Tracheophyta</taxon>
        <taxon>Spermatophyta</taxon>
        <taxon>Magnoliopsida</taxon>
        <taxon>eudicotyledons</taxon>
        <taxon>Gunneridae</taxon>
        <taxon>Pentapetalae</taxon>
        <taxon>asterids</taxon>
        <taxon>lamiids</taxon>
        <taxon>Solanales</taxon>
        <taxon>Solanaceae</taxon>
        <taxon>Solanoideae</taxon>
        <taxon>Hyoscyameae</taxon>
        <taxon>Anisodus</taxon>
    </lineage>
</organism>
<dbReference type="AlphaFoldDB" id="A0A9Q1R4K3"/>
<evidence type="ECO:0000313" key="2">
    <source>
        <dbReference type="Proteomes" id="UP001152561"/>
    </source>
</evidence>